<gene>
    <name evidence="2" type="ORF">C6N75_18055</name>
</gene>
<dbReference type="Proteomes" id="UP000239322">
    <property type="component" value="Unassembled WGS sequence"/>
</dbReference>
<reference evidence="2 3" key="1">
    <citation type="submission" date="2018-03" db="EMBL/GenBank/DDBJ databases">
        <title>Novel Streptomyces sp. from soil.</title>
        <authorList>
            <person name="Tan G.Y.A."/>
            <person name="Lee Z.Y."/>
        </authorList>
    </citation>
    <scope>NUCLEOTIDE SEQUENCE [LARGE SCALE GENOMIC DNA]</scope>
    <source>
        <strain evidence="2 3">ST5x</strain>
    </source>
</reference>
<feature type="region of interest" description="Disordered" evidence="1">
    <location>
        <begin position="1"/>
        <end position="22"/>
    </location>
</feature>
<feature type="compositionally biased region" description="Low complexity" evidence="1">
    <location>
        <begin position="1"/>
        <end position="17"/>
    </location>
</feature>
<dbReference type="AlphaFoldDB" id="A0A2S9PTY9"/>
<comment type="caution">
    <text evidence="2">The sequence shown here is derived from an EMBL/GenBank/DDBJ whole genome shotgun (WGS) entry which is preliminary data.</text>
</comment>
<name>A0A2S9PTY9_9ACTN</name>
<evidence type="ECO:0000313" key="3">
    <source>
        <dbReference type="Proteomes" id="UP000239322"/>
    </source>
</evidence>
<dbReference type="EMBL" id="PVLV01000273">
    <property type="protein sequence ID" value="PRH77843.1"/>
    <property type="molecule type" value="Genomic_DNA"/>
</dbReference>
<keyword evidence="3" id="KW-1185">Reference proteome</keyword>
<sequence>MYRTSRAATPAAGAAAPPSRPPKLGAAVDLAAWDGARCGCRRAAACPTPGAHPLRERWWPGVSARGGLRRARIQPGIRLHRHLAALQVPAPLTAVLDDFLDWRLNPPPVLAGPLRSWVWAAAPAAAAVPAPPPRGLPAPDRVLVLRPGSWLPAPGARLPGEDGYAWVTRPESEPMTGAGLAELVRLLAAGGPPGVPGRG</sequence>
<organism evidence="2 3">
    <name type="scientific">Streptomyces solincola</name>
    <dbReference type="NCBI Taxonomy" id="2100817"/>
    <lineage>
        <taxon>Bacteria</taxon>
        <taxon>Bacillati</taxon>
        <taxon>Actinomycetota</taxon>
        <taxon>Actinomycetes</taxon>
        <taxon>Kitasatosporales</taxon>
        <taxon>Streptomycetaceae</taxon>
        <taxon>Streptomyces</taxon>
    </lineage>
</organism>
<dbReference type="RefSeq" id="WP_105869936.1">
    <property type="nucleotide sequence ID" value="NZ_PVLV01000273.1"/>
</dbReference>
<protein>
    <recommendedName>
        <fullName evidence="4">DNA primase</fullName>
    </recommendedName>
</protein>
<proteinExistence type="predicted"/>
<accession>A0A2S9PTY9</accession>
<evidence type="ECO:0000313" key="2">
    <source>
        <dbReference type="EMBL" id="PRH77843.1"/>
    </source>
</evidence>
<evidence type="ECO:0000256" key="1">
    <source>
        <dbReference type="SAM" id="MobiDB-lite"/>
    </source>
</evidence>
<evidence type="ECO:0008006" key="4">
    <source>
        <dbReference type="Google" id="ProtNLM"/>
    </source>
</evidence>